<keyword evidence="1" id="KW-0285">Flavoprotein</keyword>
<evidence type="ECO:0000259" key="6">
    <source>
        <dbReference type="Pfam" id="PF01494"/>
    </source>
</evidence>
<dbReference type="Pfam" id="PF01494">
    <property type="entry name" value="FAD_binding_3"/>
    <property type="match status" value="2"/>
</dbReference>
<dbReference type="GO" id="GO:0071949">
    <property type="term" value="F:FAD binding"/>
    <property type="evidence" value="ECO:0007669"/>
    <property type="project" value="InterPro"/>
</dbReference>
<keyword evidence="8" id="KW-1185">Reference proteome</keyword>
<dbReference type="AlphaFoldDB" id="A0AA39XSI3"/>
<evidence type="ECO:0000256" key="4">
    <source>
        <dbReference type="ARBA" id="ARBA00023033"/>
    </source>
</evidence>
<dbReference type="Proteomes" id="UP001174936">
    <property type="component" value="Unassembled WGS sequence"/>
</dbReference>
<keyword evidence="5" id="KW-0732">Signal</keyword>
<feature type="non-terminal residue" evidence="7">
    <location>
        <position position="1"/>
    </location>
</feature>
<evidence type="ECO:0000256" key="5">
    <source>
        <dbReference type="SAM" id="SignalP"/>
    </source>
</evidence>
<dbReference type="GO" id="GO:0004497">
    <property type="term" value="F:monooxygenase activity"/>
    <property type="evidence" value="ECO:0007669"/>
    <property type="project" value="UniProtKB-KW"/>
</dbReference>
<organism evidence="7 8">
    <name type="scientific">Cercophora newfieldiana</name>
    <dbReference type="NCBI Taxonomy" id="92897"/>
    <lineage>
        <taxon>Eukaryota</taxon>
        <taxon>Fungi</taxon>
        <taxon>Dikarya</taxon>
        <taxon>Ascomycota</taxon>
        <taxon>Pezizomycotina</taxon>
        <taxon>Sordariomycetes</taxon>
        <taxon>Sordariomycetidae</taxon>
        <taxon>Sordariales</taxon>
        <taxon>Lasiosphaeriaceae</taxon>
        <taxon>Cercophora</taxon>
    </lineage>
</organism>
<dbReference type="PANTHER" id="PTHR46972">
    <property type="entry name" value="MONOOXYGENASE ASQM-RELATED"/>
    <property type="match status" value="1"/>
</dbReference>
<evidence type="ECO:0000256" key="2">
    <source>
        <dbReference type="ARBA" id="ARBA00022827"/>
    </source>
</evidence>
<accession>A0AA39XSI3</accession>
<gene>
    <name evidence="7" type="ORF">B0T16DRAFT_312297</name>
</gene>
<evidence type="ECO:0000256" key="3">
    <source>
        <dbReference type="ARBA" id="ARBA00023002"/>
    </source>
</evidence>
<proteinExistence type="predicted"/>
<feature type="chain" id="PRO_5041387642" evidence="5">
    <location>
        <begin position="34"/>
        <end position="420"/>
    </location>
</feature>
<evidence type="ECO:0000313" key="7">
    <source>
        <dbReference type="EMBL" id="KAK0639436.1"/>
    </source>
</evidence>
<reference evidence="7" key="1">
    <citation type="submission" date="2023-06" db="EMBL/GenBank/DDBJ databases">
        <title>Genome-scale phylogeny and comparative genomics of the fungal order Sordariales.</title>
        <authorList>
            <consortium name="Lawrence Berkeley National Laboratory"/>
            <person name="Hensen N."/>
            <person name="Bonometti L."/>
            <person name="Westerberg I."/>
            <person name="Brannstrom I.O."/>
            <person name="Guillou S."/>
            <person name="Cros-Aarteil S."/>
            <person name="Calhoun S."/>
            <person name="Haridas S."/>
            <person name="Kuo A."/>
            <person name="Mondo S."/>
            <person name="Pangilinan J."/>
            <person name="Riley R."/>
            <person name="Labutti K."/>
            <person name="Andreopoulos B."/>
            <person name="Lipzen A."/>
            <person name="Chen C."/>
            <person name="Yanf M."/>
            <person name="Daum C."/>
            <person name="Ng V."/>
            <person name="Clum A."/>
            <person name="Steindorff A."/>
            <person name="Ohm R."/>
            <person name="Martin F."/>
            <person name="Silar P."/>
            <person name="Natvig D."/>
            <person name="Lalanne C."/>
            <person name="Gautier V."/>
            <person name="Ament-Velasquez S.L."/>
            <person name="Kruys A."/>
            <person name="Hutchinson M.I."/>
            <person name="Powell A.J."/>
            <person name="Barry K."/>
            <person name="Miller A.N."/>
            <person name="Grigoriev I.V."/>
            <person name="Debuchy R."/>
            <person name="Gladieux P."/>
            <person name="Thoren M.H."/>
            <person name="Johannesson H."/>
        </authorList>
    </citation>
    <scope>NUCLEOTIDE SEQUENCE</scope>
    <source>
        <strain evidence="7">SMH2532-1</strain>
    </source>
</reference>
<evidence type="ECO:0000313" key="8">
    <source>
        <dbReference type="Proteomes" id="UP001174936"/>
    </source>
</evidence>
<dbReference type="PRINTS" id="PR00420">
    <property type="entry name" value="RNGMNOXGNASE"/>
</dbReference>
<sequence>PKIAIIGAGPVGCTLARLLHLASLPVTVFEAEASPNYRSQGGTLDLHTSTGLAALKAAELFKTFLSHARYDGHHIQFTDRRLKSYLTLVGPAVPKEGAPRSKLEEQRPEIDRSDLRRLLAESLPEGVIRWGWKVESVTPSEDGDPLETKGFALVVGADGAFSRTRTAVSGEKPVFSRVGLWELSVPDAERTAPEVKAAVKGGSIFAHAKGRRISVQQMGDGSLSVGVVQAQEDEDWARREKCGYDAGDLEAVKDRLLEGEGALFGEDWHPLVREALRKCEGRCIPRSLWQMPVGFRWEHCEGITLVGDAAHVMTPFAGEGVNVGMNDAMNLAKEVVQALRKEGGWTREALDAAVRDYELEMWPRSEKVARLSDELAKLYMFEPNTPESIIARTTALHVKVAVPRVVHPLVDAAVHGVFFF</sequence>
<comment type="caution">
    <text evidence="7">The sequence shown here is derived from an EMBL/GenBank/DDBJ whole genome shotgun (WGS) entry which is preliminary data.</text>
</comment>
<dbReference type="EMBL" id="JAULSV010000007">
    <property type="protein sequence ID" value="KAK0639436.1"/>
    <property type="molecule type" value="Genomic_DNA"/>
</dbReference>
<dbReference type="InterPro" id="IPR036188">
    <property type="entry name" value="FAD/NAD-bd_sf"/>
</dbReference>
<feature type="domain" description="FAD-binding" evidence="6">
    <location>
        <begin position="302"/>
        <end position="344"/>
    </location>
</feature>
<keyword evidence="2" id="KW-0274">FAD</keyword>
<dbReference type="InterPro" id="IPR002938">
    <property type="entry name" value="FAD-bd"/>
</dbReference>
<keyword evidence="3" id="KW-0560">Oxidoreductase</keyword>
<dbReference type="PANTHER" id="PTHR46972:SF1">
    <property type="entry name" value="FAD DEPENDENT OXIDOREDUCTASE DOMAIN-CONTAINING PROTEIN"/>
    <property type="match status" value="1"/>
</dbReference>
<keyword evidence="4" id="KW-0503">Monooxygenase</keyword>
<dbReference type="SUPFAM" id="SSF51905">
    <property type="entry name" value="FAD/NAD(P)-binding domain"/>
    <property type="match status" value="1"/>
</dbReference>
<name>A0AA39XSI3_9PEZI</name>
<protein>
    <submittedName>
        <fullName evidence="7">Tetracycline resistance protein from transposon</fullName>
    </submittedName>
</protein>
<dbReference type="Gene3D" id="3.50.50.60">
    <property type="entry name" value="FAD/NAD(P)-binding domain"/>
    <property type="match status" value="1"/>
</dbReference>
<feature type="non-terminal residue" evidence="7">
    <location>
        <position position="420"/>
    </location>
</feature>
<feature type="domain" description="FAD-binding" evidence="6">
    <location>
        <begin position="3"/>
        <end position="204"/>
    </location>
</feature>
<feature type="signal peptide" evidence="5">
    <location>
        <begin position="1"/>
        <end position="33"/>
    </location>
</feature>
<evidence type="ECO:0000256" key="1">
    <source>
        <dbReference type="ARBA" id="ARBA00022630"/>
    </source>
</evidence>